<feature type="compositionally biased region" description="Basic and acidic residues" evidence="1">
    <location>
        <begin position="107"/>
        <end position="118"/>
    </location>
</feature>
<dbReference type="Proteomes" id="UP000029499">
    <property type="component" value="Chromosome"/>
</dbReference>
<evidence type="ECO:0000256" key="2">
    <source>
        <dbReference type="SAM" id="SignalP"/>
    </source>
</evidence>
<dbReference type="KEGG" id="prh:LT40_02725"/>
<keyword evidence="4" id="KW-1185">Reference proteome</keyword>
<accession>A0A089YPV6</accession>
<dbReference type="RefSeq" id="WP_043186169.1">
    <property type="nucleotide sequence ID" value="NZ_CP009533.1"/>
</dbReference>
<organism evidence="3 4">
    <name type="scientific">Pseudomonas rhizosphaerae</name>
    <dbReference type="NCBI Taxonomy" id="216142"/>
    <lineage>
        <taxon>Bacteria</taxon>
        <taxon>Pseudomonadati</taxon>
        <taxon>Pseudomonadota</taxon>
        <taxon>Gammaproteobacteria</taxon>
        <taxon>Pseudomonadales</taxon>
        <taxon>Pseudomonadaceae</taxon>
        <taxon>Pseudomonas</taxon>
    </lineage>
</organism>
<gene>
    <name evidence="3" type="ORF">LT40_02725</name>
</gene>
<keyword evidence="2" id="KW-0732">Signal</keyword>
<dbReference type="OrthoDB" id="9986391at2"/>
<evidence type="ECO:0000313" key="3">
    <source>
        <dbReference type="EMBL" id="AIS16372.1"/>
    </source>
</evidence>
<dbReference type="STRING" id="216142.LT40_02725"/>
<feature type="compositionally biased region" description="Polar residues" evidence="1">
    <location>
        <begin position="57"/>
        <end position="81"/>
    </location>
</feature>
<feature type="compositionally biased region" description="Low complexity" evidence="1">
    <location>
        <begin position="28"/>
        <end position="56"/>
    </location>
</feature>
<dbReference type="AlphaFoldDB" id="A0A089YPV6"/>
<evidence type="ECO:0000256" key="1">
    <source>
        <dbReference type="SAM" id="MobiDB-lite"/>
    </source>
</evidence>
<name>A0A089YPV6_9PSED</name>
<feature type="region of interest" description="Disordered" evidence="1">
    <location>
        <begin position="28"/>
        <end position="118"/>
    </location>
</feature>
<sequence length="118" mass="11881">MNTLFRALKYSGVIGMLLSASCGVGAAPGVSAASPAAGSVSAPAVNSAPAANSAPPQANTTRNPSSSMNRAPANRSSSTILQPAPASVPDTTDTLQQQRQQSGEQMIQERKGRAADSN</sequence>
<proteinExistence type="predicted"/>
<feature type="chain" id="PRO_5001852298" description="Lipoprotein" evidence="2">
    <location>
        <begin position="27"/>
        <end position="118"/>
    </location>
</feature>
<dbReference type="HOGENOM" id="CLU_2071103_0_0_6"/>
<feature type="signal peptide" evidence="2">
    <location>
        <begin position="1"/>
        <end position="26"/>
    </location>
</feature>
<dbReference type="PROSITE" id="PS51257">
    <property type="entry name" value="PROKAR_LIPOPROTEIN"/>
    <property type="match status" value="1"/>
</dbReference>
<dbReference type="EMBL" id="CP009533">
    <property type="protein sequence ID" value="AIS16372.1"/>
    <property type="molecule type" value="Genomic_DNA"/>
</dbReference>
<evidence type="ECO:0008006" key="5">
    <source>
        <dbReference type="Google" id="ProtNLM"/>
    </source>
</evidence>
<protein>
    <recommendedName>
        <fullName evidence="5">Lipoprotein</fullName>
    </recommendedName>
</protein>
<evidence type="ECO:0000313" key="4">
    <source>
        <dbReference type="Proteomes" id="UP000029499"/>
    </source>
</evidence>
<reference evidence="3 4" key="1">
    <citation type="journal article" date="2015" name="J. Biotechnol.">
        <title>Complete genome sequence of Pseudomonas rhizosphaerae IH5T (=DSM 16299T), a phosphate-solubilizing rhizobacterium for bacterial biofertilizer.</title>
        <authorList>
            <person name="Kwak Y."/>
            <person name="Jung B.K."/>
            <person name="Shin J.H."/>
        </authorList>
    </citation>
    <scope>NUCLEOTIDE SEQUENCE [LARGE SCALE GENOMIC DNA]</scope>
    <source>
        <strain evidence="3">DSM 16299</strain>
    </source>
</reference>